<dbReference type="InterPro" id="IPR027884">
    <property type="entry name" value="DUF4614"/>
</dbReference>
<feature type="compositionally biased region" description="Polar residues" evidence="1">
    <location>
        <begin position="153"/>
        <end position="179"/>
    </location>
</feature>
<dbReference type="Bgee" id="ENSMFAG00000035820">
    <property type="expression patterns" value="Expressed in cerebellum and 12 other cell types or tissues"/>
</dbReference>
<feature type="compositionally biased region" description="Polar residues" evidence="1">
    <location>
        <begin position="277"/>
        <end position="290"/>
    </location>
</feature>
<feature type="region of interest" description="Disordered" evidence="1">
    <location>
        <begin position="384"/>
        <end position="531"/>
    </location>
</feature>
<dbReference type="VEuPathDB" id="HostDB:ENSMFAG00000035820"/>
<gene>
    <name evidence="3" type="primary">C19orf44</name>
</gene>
<feature type="region of interest" description="Disordered" evidence="1">
    <location>
        <begin position="274"/>
        <end position="325"/>
    </location>
</feature>
<feature type="compositionally biased region" description="Polar residues" evidence="1">
    <location>
        <begin position="307"/>
        <end position="325"/>
    </location>
</feature>
<dbReference type="InterPro" id="IPR040120">
    <property type="entry name" value="C19orf44-like"/>
</dbReference>
<evidence type="ECO:0000313" key="3">
    <source>
        <dbReference type="Ensembl" id="ENSMFAP00000021812.2"/>
    </source>
</evidence>
<feature type="domain" description="DUF4614" evidence="2">
    <location>
        <begin position="476"/>
        <end position="651"/>
    </location>
</feature>
<evidence type="ECO:0000313" key="4">
    <source>
        <dbReference type="Proteomes" id="UP000233100"/>
    </source>
</evidence>
<sequence>MQNCLPFPHRMASARKASCPIRDVFGDFSDTSLEDSTMEEIRNFQISRNLTKIAPGHSRFLKRNQTLGEKHLLLKENPVLGSGPSLASSRPPTTDSRIRANAALRKLAQLETRIMNRKLQRNLSDTESDSMTTNASLPKRADRILSGGAIELASQNTDKTSQNQARELPVTENNAQNPKVSRFLKKKQPSVENISPEAPVGKERTLQTPKQKEPARTFDSPDSDEEEMKVLLGSLMDSSREKKTSQGFSSVNVSEEEERKLFSVPSQPRAFTVPSVELSSAKPSQTSHLPTSLAAERTVHSAHSRADSPQSHVSGDTTSHTPSVSITGAFSKSASLRMGHVKLASSPGRSEAEPGDEPVSEGADNSLDEFRINILSLGDLSPAVSENSDLEQEEESAQREKTAGKIFRAEVSAGPDAPRQAQARSWASQGKAASAEGDESEVSEHLSASSASAIQQDSISSMQPPSEAPMVNTVSSAYSEDFENSPSLTASEPTARSKESLDRTLDALSESSSSAKTDFPQTAEARKKSGRHVTRVLVKDTAVQTPDPTFTYEWTKVAGMAAMGPALGGAYVDPTPIANHVISADAIEALTAYSPATLALHDVLKQQLSLTQQFIQASRHLHASLLRSLDADSFQYHTLEEAKEYIRRHRPAPLTMEDALEEVNKEL</sequence>
<reference evidence="3 4" key="1">
    <citation type="submission" date="2013-03" db="EMBL/GenBank/DDBJ databases">
        <authorList>
            <person name="Warren W."/>
            <person name="Wilson R.K."/>
        </authorList>
    </citation>
    <scope>NUCLEOTIDE SEQUENCE</scope>
</reference>
<dbReference type="Pfam" id="PF15391">
    <property type="entry name" value="DUF4614"/>
    <property type="match status" value="1"/>
</dbReference>
<reference evidence="3" key="3">
    <citation type="submission" date="2025-09" db="UniProtKB">
        <authorList>
            <consortium name="Ensembl"/>
        </authorList>
    </citation>
    <scope>IDENTIFICATION</scope>
</reference>
<accession>A0A2K5VAS1</accession>
<proteinExistence type="predicted"/>
<name>A0A2K5VAS1_MACFA</name>
<dbReference type="GeneTree" id="ENSGT00390000002505"/>
<dbReference type="PANTHER" id="PTHR22409:SF2">
    <property type="entry name" value="CHROMOSOME 19 OPEN READING FRAME 44"/>
    <property type="match status" value="1"/>
</dbReference>
<feature type="compositionally biased region" description="Basic and acidic residues" evidence="1">
    <location>
        <begin position="495"/>
        <end position="505"/>
    </location>
</feature>
<feature type="region of interest" description="Disordered" evidence="1">
    <location>
        <begin position="238"/>
        <end position="261"/>
    </location>
</feature>
<feature type="compositionally biased region" description="Polar residues" evidence="1">
    <location>
        <begin position="472"/>
        <end position="494"/>
    </location>
</feature>
<reference evidence="3" key="2">
    <citation type="submission" date="2025-08" db="UniProtKB">
        <authorList>
            <consortium name="Ensembl"/>
        </authorList>
    </citation>
    <scope>IDENTIFICATION</scope>
</reference>
<feature type="compositionally biased region" description="Low complexity" evidence="1">
    <location>
        <begin position="447"/>
        <end position="461"/>
    </location>
</feature>
<dbReference type="AlphaFoldDB" id="A0A2K5VAS1"/>
<feature type="region of interest" description="Disordered" evidence="1">
    <location>
        <begin position="118"/>
        <end position="226"/>
    </location>
</feature>
<keyword evidence="4" id="KW-1185">Reference proteome</keyword>
<dbReference type="Proteomes" id="UP000233100">
    <property type="component" value="Chromosome 19"/>
</dbReference>
<organism evidence="3 4">
    <name type="scientific">Macaca fascicularis</name>
    <name type="common">Crab-eating macaque</name>
    <name type="synonym">Cynomolgus monkey</name>
    <dbReference type="NCBI Taxonomy" id="9541"/>
    <lineage>
        <taxon>Eukaryota</taxon>
        <taxon>Metazoa</taxon>
        <taxon>Chordata</taxon>
        <taxon>Craniata</taxon>
        <taxon>Vertebrata</taxon>
        <taxon>Euteleostomi</taxon>
        <taxon>Mammalia</taxon>
        <taxon>Eutheria</taxon>
        <taxon>Euarchontoglires</taxon>
        <taxon>Primates</taxon>
        <taxon>Haplorrhini</taxon>
        <taxon>Catarrhini</taxon>
        <taxon>Cercopithecidae</taxon>
        <taxon>Cercopithecinae</taxon>
        <taxon>Macaca</taxon>
    </lineage>
</organism>
<protein>
    <submittedName>
        <fullName evidence="3">Chromosome 19 open reading frame 44</fullName>
    </submittedName>
</protein>
<feature type="compositionally biased region" description="Polar residues" evidence="1">
    <location>
        <begin position="121"/>
        <end position="136"/>
    </location>
</feature>
<feature type="compositionally biased region" description="Polar residues" evidence="1">
    <location>
        <begin position="509"/>
        <end position="520"/>
    </location>
</feature>
<evidence type="ECO:0000259" key="2">
    <source>
        <dbReference type="Pfam" id="PF15391"/>
    </source>
</evidence>
<feature type="compositionally biased region" description="Basic and acidic residues" evidence="1">
    <location>
        <begin position="200"/>
        <end position="216"/>
    </location>
</feature>
<dbReference type="Ensembl" id="ENSMFAT00000029939.2">
    <property type="protein sequence ID" value="ENSMFAP00000021812.2"/>
    <property type="gene ID" value="ENSMFAG00000035820.2"/>
</dbReference>
<evidence type="ECO:0000256" key="1">
    <source>
        <dbReference type="SAM" id="MobiDB-lite"/>
    </source>
</evidence>
<dbReference type="PANTHER" id="PTHR22409">
    <property type="entry name" value="CHROMOSOME 19 OPEN READING FRAME 44"/>
    <property type="match status" value="1"/>
</dbReference>
<feature type="region of interest" description="Disordered" evidence="1">
    <location>
        <begin position="341"/>
        <end position="367"/>
    </location>
</feature>